<gene>
    <name evidence="7" type="primary">rsmA</name>
    <name evidence="7" type="synonym">ksgA</name>
    <name evidence="11" type="ORF">D1O30_01455</name>
</gene>
<feature type="region of interest" description="Disordered" evidence="9">
    <location>
        <begin position="117"/>
        <end position="150"/>
    </location>
</feature>
<dbReference type="Pfam" id="PF00398">
    <property type="entry name" value="RrnaAD"/>
    <property type="match status" value="1"/>
</dbReference>
<reference evidence="11 12" key="1">
    <citation type="submission" date="2018-08" db="EMBL/GenBank/DDBJ databases">
        <title>Genome sequence of Methylocystis hirsuta CSC1, a methanotroph able to accumulate PHAs.</title>
        <authorList>
            <person name="Bordel S."/>
            <person name="Rodriguez E."/>
            <person name="Gancedo J."/>
            <person name="Munoz R."/>
        </authorList>
    </citation>
    <scope>NUCLEOTIDE SEQUENCE [LARGE SCALE GENOMIC DNA]</scope>
    <source>
        <strain evidence="11 12">CSC1</strain>
    </source>
</reference>
<dbReference type="FunFam" id="1.10.8.100:FF:000001">
    <property type="entry name" value="Ribosomal RNA small subunit methyltransferase A"/>
    <property type="match status" value="1"/>
</dbReference>
<dbReference type="InterPro" id="IPR020598">
    <property type="entry name" value="rRNA_Ade_methylase_Trfase_N"/>
</dbReference>
<feature type="binding site" evidence="7 8">
    <location>
        <position position="28"/>
    </location>
    <ligand>
        <name>S-adenosyl-L-methionine</name>
        <dbReference type="ChEBI" id="CHEBI:59789"/>
    </ligand>
</feature>
<dbReference type="Gene3D" id="1.10.8.100">
    <property type="entry name" value="Ribosomal RNA adenine dimethylase-like, domain 2"/>
    <property type="match status" value="1"/>
</dbReference>
<evidence type="ECO:0000256" key="4">
    <source>
        <dbReference type="ARBA" id="ARBA00022679"/>
    </source>
</evidence>
<evidence type="ECO:0000259" key="10">
    <source>
        <dbReference type="SMART" id="SM00650"/>
    </source>
</evidence>
<keyword evidence="12" id="KW-1185">Reference proteome</keyword>
<dbReference type="EMBL" id="QWDD01000001">
    <property type="protein sequence ID" value="RNJ48491.1"/>
    <property type="molecule type" value="Genomic_DNA"/>
</dbReference>
<comment type="subcellular location">
    <subcellularLocation>
        <location evidence="7">Cytoplasm</location>
    </subcellularLocation>
</comment>
<dbReference type="OrthoDB" id="9814755at2"/>
<feature type="binding site" evidence="7 8">
    <location>
        <position position="100"/>
    </location>
    <ligand>
        <name>S-adenosyl-L-methionine</name>
        <dbReference type="ChEBI" id="CHEBI:59789"/>
    </ligand>
</feature>
<keyword evidence="2 7" id="KW-0698">rRNA processing</keyword>
<dbReference type="GO" id="GO:0005829">
    <property type="term" value="C:cytosol"/>
    <property type="evidence" value="ECO:0007669"/>
    <property type="project" value="TreeGrafter"/>
</dbReference>
<evidence type="ECO:0000313" key="11">
    <source>
        <dbReference type="EMBL" id="RNJ48491.1"/>
    </source>
</evidence>
<dbReference type="GO" id="GO:0003723">
    <property type="term" value="F:RNA binding"/>
    <property type="evidence" value="ECO:0007669"/>
    <property type="project" value="UniProtKB-UniRule"/>
</dbReference>
<evidence type="ECO:0000256" key="5">
    <source>
        <dbReference type="ARBA" id="ARBA00022691"/>
    </source>
</evidence>
<dbReference type="InterPro" id="IPR001737">
    <property type="entry name" value="KsgA/Erm"/>
</dbReference>
<comment type="catalytic activity">
    <reaction evidence="7">
        <text>adenosine(1518)/adenosine(1519) in 16S rRNA + 4 S-adenosyl-L-methionine = N(6)-dimethyladenosine(1518)/N(6)-dimethyladenosine(1519) in 16S rRNA + 4 S-adenosyl-L-homocysteine + 4 H(+)</text>
        <dbReference type="Rhea" id="RHEA:19609"/>
        <dbReference type="Rhea" id="RHEA-COMP:10232"/>
        <dbReference type="Rhea" id="RHEA-COMP:10233"/>
        <dbReference type="ChEBI" id="CHEBI:15378"/>
        <dbReference type="ChEBI" id="CHEBI:57856"/>
        <dbReference type="ChEBI" id="CHEBI:59789"/>
        <dbReference type="ChEBI" id="CHEBI:74411"/>
        <dbReference type="ChEBI" id="CHEBI:74493"/>
        <dbReference type="EC" id="2.1.1.182"/>
    </reaction>
</comment>
<dbReference type="PROSITE" id="PS51689">
    <property type="entry name" value="SAM_RNA_A_N6_MT"/>
    <property type="match status" value="1"/>
</dbReference>
<comment type="similarity">
    <text evidence="7">Belongs to the class I-like SAM-binding methyltransferase superfamily. rRNA adenine N(6)-methyltransferase family. RsmA subfamily.</text>
</comment>
<dbReference type="CDD" id="cd02440">
    <property type="entry name" value="AdoMet_MTases"/>
    <property type="match status" value="1"/>
</dbReference>
<accession>A0A3M9XKP3</accession>
<feature type="domain" description="Ribosomal RNA adenine methylase transferase N-terminal" evidence="10">
    <location>
        <begin position="33"/>
        <end position="250"/>
    </location>
</feature>
<comment type="function">
    <text evidence="7">Specifically dimethylates two adjacent adenosines (A1518 and A1519) in the loop of a conserved hairpin near the 3'-end of 16S rRNA in the 30S particle. May play a critical role in biogenesis of 30S subunits.</text>
</comment>
<dbReference type="InterPro" id="IPR011530">
    <property type="entry name" value="rRNA_adenine_dimethylase"/>
</dbReference>
<dbReference type="HAMAP" id="MF_00607">
    <property type="entry name" value="16SrRNA_methyltr_A"/>
    <property type="match status" value="1"/>
</dbReference>
<feature type="compositionally biased region" description="Basic and acidic residues" evidence="9">
    <location>
        <begin position="119"/>
        <end position="130"/>
    </location>
</feature>
<proteinExistence type="inferred from homology"/>
<evidence type="ECO:0000256" key="7">
    <source>
        <dbReference type="HAMAP-Rule" id="MF_00607"/>
    </source>
</evidence>
<dbReference type="PANTHER" id="PTHR11727">
    <property type="entry name" value="DIMETHYLADENOSINE TRANSFERASE"/>
    <property type="match status" value="1"/>
</dbReference>
<dbReference type="PANTHER" id="PTHR11727:SF7">
    <property type="entry name" value="DIMETHYLADENOSINE TRANSFERASE-RELATED"/>
    <property type="match status" value="1"/>
</dbReference>
<dbReference type="SMART" id="SM00650">
    <property type="entry name" value="rADc"/>
    <property type="match status" value="1"/>
</dbReference>
<protein>
    <recommendedName>
        <fullName evidence="7">Ribosomal RNA small subunit methyltransferase A</fullName>
        <ecNumber evidence="7">2.1.1.182</ecNumber>
    </recommendedName>
    <alternativeName>
        <fullName evidence="7">16S rRNA (adenine(1518)-N(6)/adenine(1519)-N(6))-dimethyltransferase</fullName>
    </alternativeName>
    <alternativeName>
        <fullName evidence="7">16S rRNA dimethyladenosine transferase</fullName>
    </alternativeName>
    <alternativeName>
        <fullName evidence="7">16S rRNA dimethylase</fullName>
    </alternativeName>
    <alternativeName>
        <fullName evidence="7">S-adenosylmethionine-6-N', N'-adenosyl(rRNA) dimethyltransferase</fullName>
    </alternativeName>
</protein>
<keyword evidence="5 7" id="KW-0949">S-adenosyl-L-methionine</keyword>
<dbReference type="InterPro" id="IPR023165">
    <property type="entry name" value="rRNA_Ade_diMease-like_C"/>
</dbReference>
<evidence type="ECO:0000256" key="6">
    <source>
        <dbReference type="ARBA" id="ARBA00022884"/>
    </source>
</evidence>
<keyword evidence="6 7" id="KW-0694">RNA-binding</keyword>
<evidence type="ECO:0000256" key="2">
    <source>
        <dbReference type="ARBA" id="ARBA00022552"/>
    </source>
</evidence>
<dbReference type="InterPro" id="IPR020596">
    <property type="entry name" value="rRNA_Ade_Mease_Trfase_CS"/>
</dbReference>
<keyword evidence="3 7" id="KW-0489">Methyltransferase</keyword>
<feature type="binding site" evidence="7 8">
    <location>
        <position position="26"/>
    </location>
    <ligand>
        <name>S-adenosyl-L-methionine</name>
        <dbReference type="ChEBI" id="CHEBI:59789"/>
    </ligand>
</feature>
<evidence type="ECO:0000256" key="8">
    <source>
        <dbReference type="PROSITE-ProRule" id="PRU01026"/>
    </source>
</evidence>
<dbReference type="GO" id="GO:0052908">
    <property type="term" value="F:16S rRNA (adenine(1518)-N(6)/adenine(1519)-N(6))-dimethyltransferase activity"/>
    <property type="evidence" value="ECO:0007669"/>
    <property type="project" value="UniProtKB-EC"/>
</dbReference>
<sequence length="321" mass="34826">MVDALPPLRDVVARYGLDARKSLGQNFLFDLNLTARIARAAGPFDDTVIVEIGPGPGGLTRALLEQGARVIAVERDPRCLPALEEISAHYPGRLTIVEGDALEIDIAALVQTHAPVIPDARETSDRESRASSDNNAVALDPRSDLRPAGNDNRVSARICANLPYNVATALLTKWIEAEPWPSVFDRYVLMFQKEVALRIVATPKERADYGRLAVLCGWRAKARILFDVSPAAFTPPPKVTSSVIELTPNPRPLHCDPRALSRVTQAAFGQRRKMLRQSLKSLGVDAAALLAAAGIEGTKRAEEVDVAGFVALAREFSQIGR</sequence>
<dbReference type="Proteomes" id="UP000268623">
    <property type="component" value="Unassembled WGS sequence"/>
</dbReference>
<organism evidence="11 12">
    <name type="scientific">Methylocystis hirsuta</name>
    <dbReference type="NCBI Taxonomy" id="369798"/>
    <lineage>
        <taxon>Bacteria</taxon>
        <taxon>Pseudomonadati</taxon>
        <taxon>Pseudomonadota</taxon>
        <taxon>Alphaproteobacteria</taxon>
        <taxon>Hyphomicrobiales</taxon>
        <taxon>Methylocystaceae</taxon>
        <taxon>Methylocystis</taxon>
    </lineage>
</organism>
<evidence type="ECO:0000256" key="9">
    <source>
        <dbReference type="SAM" id="MobiDB-lite"/>
    </source>
</evidence>
<evidence type="ECO:0000256" key="1">
    <source>
        <dbReference type="ARBA" id="ARBA00022490"/>
    </source>
</evidence>
<dbReference type="InterPro" id="IPR029063">
    <property type="entry name" value="SAM-dependent_MTases_sf"/>
</dbReference>
<keyword evidence="4 7" id="KW-0808">Transferase</keyword>
<name>A0A3M9XKP3_9HYPH</name>
<evidence type="ECO:0000313" key="12">
    <source>
        <dbReference type="Proteomes" id="UP000268623"/>
    </source>
</evidence>
<comment type="caution">
    <text evidence="11">The sequence shown here is derived from an EMBL/GenBank/DDBJ whole genome shotgun (WGS) entry which is preliminary data.</text>
</comment>
<feature type="binding site" evidence="7 8">
    <location>
        <position position="74"/>
    </location>
    <ligand>
        <name>S-adenosyl-L-methionine</name>
        <dbReference type="ChEBI" id="CHEBI:59789"/>
    </ligand>
</feature>
<dbReference type="RefSeq" id="WP_123174494.1">
    <property type="nucleotide sequence ID" value="NZ_QWDD01000001.1"/>
</dbReference>
<dbReference type="SUPFAM" id="SSF53335">
    <property type="entry name" value="S-adenosyl-L-methionine-dependent methyltransferases"/>
    <property type="match status" value="1"/>
</dbReference>
<evidence type="ECO:0000256" key="3">
    <source>
        <dbReference type="ARBA" id="ARBA00022603"/>
    </source>
</evidence>
<feature type="binding site" evidence="7 8">
    <location>
        <position position="53"/>
    </location>
    <ligand>
        <name>S-adenosyl-L-methionine</name>
        <dbReference type="ChEBI" id="CHEBI:59789"/>
    </ligand>
</feature>
<dbReference type="EC" id="2.1.1.182" evidence="7"/>
<dbReference type="PROSITE" id="PS01131">
    <property type="entry name" value="RRNA_A_DIMETH"/>
    <property type="match status" value="1"/>
</dbReference>
<dbReference type="AlphaFoldDB" id="A0A3M9XKP3"/>
<keyword evidence="1 7" id="KW-0963">Cytoplasm</keyword>
<feature type="binding site" evidence="7 8">
    <location>
        <position position="161"/>
    </location>
    <ligand>
        <name>S-adenosyl-L-methionine</name>
        <dbReference type="ChEBI" id="CHEBI:59789"/>
    </ligand>
</feature>
<dbReference type="Gene3D" id="3.40.50.150">
    <property type="entry name" value="Vaccinia Virus protein VP39"/>
    <property type="match status" value="1"/>
</dbReference>